<dbReference type="Gene3D" id="3.40.50.150">
    <property type="entry name" value="Vaccinia Virus protein VP39"/>
    <property type="match status" value="1"/>
</dbReference>
<accession>A0A3S8S1Z6</accession>
<sequence>MQQKIKEDNAKVFALLSHYLNHAPDLITQEEMDEIVQSGVSHEYAFAVLLAAAFGLDIVDNADDKQLFNHYFKSMLHKLEAEEYYKNAYYSQIKIPAIQIGTSELKYEQYKPFEGFVCNDIVRTEEGRQIPQIGFFDTAFRFPAILENNRIWMTITPNEIETMKEPVEQAFGNVLTYGLGLGYYAYMVSEKENVTSVTVVESNKHVIDLFRQYVLPQFKHGHKIHIVQADAFEYAEEQMGKGKYDFVFTDLWHDVSDGMDMYLQMKQYEKQCPGTVFTYWIEKSILCYL</sequence>
<proteinExistence type="predicted"/>
<dbReference type="KEGG" id="plen:EIM92_22810"/>
<organism evidence="1 2">
    <name type="scientific">Paenibacillus lentus</name>
    <dbReference type="NCBI Taxonomy" id="1338368"/>
    <lineage>
        <taxon>Bacteria</taxon>
        <taxon>Bacillati</taxon>
        <taxon>Bacillota</taxon>
        <taxon>Bacilli</taxon>
        <taxon>Bacillales</taxon>
        <taxon>Paenibacillaceae</taxon>
        <taxon>Paenibacillus</taxon>
    </lineage>
</organism>
<evidence type="ECO:0000313" key="2">
    <source>
        <dbReference type="Proteomes" id="UP000273145"/>
    </source>
</evidence>
<gene>
    <name evidence="1" type="ORF">EIM92_22810</name>
</gene>
<dbReference type="AlphaFoldDB" id="A0A3S8S1Z6"/>
<name>A0A3S8S1Z6_9BACL</name>
<dbReference type="OrthoDB" id="1640444at2"/>
<keyword evidence="2" id="KW-1185">Reference proteome</keyword>
<evidence type="ECO:0000313" key="1">
    <source>
        <dbReference type="EMBL" id="AZK49187.1"/>
    </source>
</evidence>
<dbReference type="EMBL" id="CP034248">
    <property type="protein sequence ID" value="AZK49187.1"/>
    <property type="molecule type" value="Genomic_DNA"/>
</dbReference>
<dbReference type="SUPFAM" id="SSF53335">
    <property type="entry name" value="S-adenosyl-L-methionine-dependent methyltransferases"/>
    <property type="match status" value="1"/>
</dbReference>
<dbReference type="Proteomes" id="UP000273145">
    <property type="component" value="Chromosome"/>
</dbReference>
<dbReference type="Pfam" id="PF01564">
    <property type="entry name" value="Spermine_synth"/>
    <property type="match status" value="1"/>
</dbReference>
<protein>
    <submittedName>
        <fullName evidence="1">Uncharacterized protein</fullName>
    </submittedName>
</protein>
<reference evidence="1 2" key="1">
    <citation type="submission" date="2018-11" db="EMBL/GenBank/DDBJ databases">
        <title>Genome sequencing of Paenibacillus lentus DSM25539(T).</title>
        <authorList>
            <person name="Kook J.-K."/>
            <person name="Park S.-N."/>
            <person name="Lim Y.K."/>
        </authorList>
    </citation>
    <scope>NUCLEOTIDE SEQUENCE [LARGE SCALE GENOMIC DNA]</scope>
    <source>
        <strain evidence="1 2">DSM 25539</strain>
    </source>
</reference>
<dbReference type="InterPro" id="IPR029063">
    <property type="entry name" value="SAM-dependent_MTases_sf"/>
</dbReference>